<dbReference type="AlphaFoldDB" id="A0AAU7UFN8"/>
<proteinExistence type="predicted"/>
<evidence type="ECO:0000313" key="2">
    <source>
        <dbReference type="EMBL" id="XBV87292.1"/>
    </source>
</evidence>
<dbReference type="Pfam" id="PF05721">
    <property type="entry name" value="PhyH"/>
    <property type="match status" value="1"/>
</dbReference>
<accession>A0AAU7UFN8</accession>
<dbReference type="GO" id="GO:0005506">
    <property type="term" value="F:iron ion binding"/>
    <property type="evidence" value="ECO:0007669"/>
    <property type="project" value="UniProtKB-ARBA"/>
</dbReference>
<dbReference type="KEGG" id="dsc:ABOD76_21605"/>
<keyword evidence="2" id="KW-0560">Oxidoreductase</keyword>
<gene>
    <name evidence="2" type="ORF">ABOD76_21605</name>
</gene>
<protein>
    <submittedName>
        <fullName evidence="2">Phytanoyl-CoA dioxygenase family protein</fullName>
    </submittedName>
</protein>
<dbReference type="SUPFAM" id="SSF51197">
    <property type="entry name" value="Clavaminate synthase-like"/>
    <property type="match status" value="1"/>
</dbReference>
<evidence type="ECO:0000256" key="1">
    <source>
        <dbReference type="SAM" id="MobiDB-lite"/>
    </source>
</evidence>
<dbReference type="Gene3D" id="2.60.120.620">
    <property type="entry name" value="q2cbj1_9rhob like domain"/>
    <property type="match status" value="1"/>
</dbReference>
<dbReference type="InterPro" id="IPR008775">
    <property type="entry name" value="Phytyl_CoA_dOase-like"/>
</dbReference>
<dbReference type="GO" id="GO:0016706">
    <property type="term" value="F:2-oxoglutarate-dependent dioxygenase activity"/>
    <property type="evidence" value="ECO:0007669"/>
    <property type="project" value="UniProtKB-ARBA"/>
</dbReference>
<dbReference type="PANTHER" id="PTHR20883">
    <property type="entry name" value="PHYTANOYL-COA DIOXYGENASE DOMAIN CONTAINING 1"/>
    <property type="match status" value="1"/>
</dbReference>
<dbReference type="EMBL" id="CP158300">
    <property type="protein sequence ID" value="XBV87292.1"/>
    <property type="molecule type" value="Genomic_DNA"/>
</dbReference>
<dbReference type="PANTHER" id="PTHR20883:SF46">
    <property type="entry name" value="PHYTANOYL-COA HYDROXYLASE"/>
    <property type="match status" value="1"/>
</dbReference>
<keyword evidence="2" id="KW-0223">Dioxygenase</keyword>
<dbReference type="RefSeq" id="WP_350245442.1">
    <property type="nucleotide sequence ID" value="NZ_CP158300.1"/>
</dbReference>
<organism evidence="2">
    <name type="scientific">Deinococcus sonorensis KR-87</name>
    <dbReference type="NCBI Taxonomy" id="694439"/>
    <lineage>
        <taxon>Bacteria</taxon>
        <taxon>Thermotogati</taxon>
        <taxon>Deinococcota</taxon>
        <taxon>Deinococci</taxon>
        <taxon>Deinococcales</taxon>
        <taxon>Deinococcaceae</taxon>
        <taxon>Deinococcus</taxon>
    </lineage>
</organism>
<reference evidence="2" key="1">
    <citation type="submission" date="2024-06" db="EMBL/GenBank/DDBJ databases">
        <title>Draft Genome Sequence of Deinococcus sonorensis Type Strain KR-87, a Biofilm Producing Representative of the Genus Deinococcus.</title>
        <authorList>
            <person name="Boren L.S."/>
            <person name="Grosso R.A."/>
            <person name="Hugenberg-Cox A.N."/>
            <person name="Hill J.T.E."/>
            <person name="Albert C.M."/>
            <person name="Tuohy J.M."/>
        </authorList>
    </citation>
    <scope>NUCLEOTIDE SEQUENCE</scope>
    <source>
        <strain evidence="2">KR-87</strain>
        <plasmid evidence="2">pDson02</plasmid>
    </source>
</reference>
<name>A0AAU7UFN8_9DEIO</name>
<geneLocation type="plasmid" evidence="2">
    <name>pDson02</name>
</geneLocation>
<sequence length="245" mass="26984">MATLTPEQTAAYHEQGYLHVQGFLSPEEARALREECHALATRLQAQRSIEATWGSAQQVTMVKTQLLHCHDVQFHAAAFTRLLADPRIGGAAADLIGPNVELHHNKMFIKPPEKGSPFPLHQDHPFFPHEKHSMMAVILHFDDAPEEKGCLRVVPGSHHQGPLEHIETGGWHLSTDEYPLESAVAVPARAGDAVFFSYLTIHGSGVNVSNEARTTLLIQMRSADDRPTVDTHPSRGQGMMLAGIH</sequence>
<keyword evidence="2" id="KW-0614">Plasmid</keyword>
<feature type="compositionally biased region" description="Basic and acidic residues" evidence="1">
    <location>
        <begin position="224"/>
        <end position="233"/>
    </location>
</feature>
<feature type="region of interest" description="Disordered" evidence="1">
    <location>
        <begin position="224"/>
        <end position="245"/>
    </location>
</feature>